<comment type="caution">
    <text evidence="1">The sequence shown here is derived from an EMBL/GenBank/DDBJ whole genome shotgun (WGS) entry which is preliminary data.</text>
</comment>
<organism evidence="1 2">
    <name type="scientific">Vibrio variabilis</name>
    <dbReference type="NCBI Taxonomy" id="990271"/>
    <lineage>
        <taxon>Bacteria</taxon>
        <taxon>Pseudomonadati</taxon>
        <taxon>Pseudomonadota</taxon>
        <taxon>Gammaproteobacteria</taxon>
        <taxon>Vibrionales</taxon>
        <taxon>Vibrionaceae</taxon>
        <taxon>Vibrio</taxon>
    </lineage>
</organism>
<name>A0ABQ0JFT3_9VIBR</name>
<dbReference type="EMBL" id="BBMS01000031">
    <property type="protein sequence ID" value="GAL27626.1"/>
    <property type="molecule type" value="Genomic_DNA"/>
</dbReference>
<gene>
    <name evidence="1" type="ORF">JCM19239_1048</name>
</gene>
<dbReference type="Proteomes" id="UP000029223">
    <property type="component" value="Unassembled WGS sequence"/>
</dbReference>
<evidence type="ECO:0000313" key="2">
    <source>
        <dbReference type="Proteomes" id="UP000029223"/>
    </source>
</evidence>
<proteinExistence type="predicted"/>
<keyword evidence="2" id="KW-1185">Reference proteome</keyword>
<reference evidence="2" key="1">
    <citation type="submission" date="2014-09" db="EMBL/GenBank/DDBJ databases">
        <title>Vibrio variabilis JCM 19239. (C206) whole genome shotgun sequence.</title>
        <authorList>
            <person name="Sawabe T."/>
            <person name="Meirelles P."/>
            <person name="Nakanishi M."/>
            <person name="Sayaka M."/>
            <person name="Hattori M."/>
            <person name="Ohkuma M."/>
        </authorList>
    </citation>
    <scope>NUCLEOTIDE SEQUENCE [LARGE SCALE GENOMIC DNA]</scope>
    <source>
        <strain evidence="2">JCM 19239</strain>
    </source>
</reference>
<sequence>MLDEEMHLRAGELMEIPYSTARLLNDFCPTYWDLFAPLF</sequence>
<accession>A0ABQ0JFT3</accession>
<evidence type="ECO:0000313" key="1">
    <source>
        <dbReference type="EMBL" id="GAL27626.1"/>
    </source>
</evidence>
<protein>
    <submittedName>
        <fullName evidence="1">Uncharacterized protein</fullName>
    </submittedName>
</protein>